<feature type="domain" description="Glycosyltransferase subfamily 4-like N-terminal" evidence="2">
    <location>
        <begin position="29"/>
        <end position="203"/>
    </location>
</feature>
<protein>
    <submittedName>
        <fullName evidence="3">Glycosyltransferase family 1 protein</fullName>
    </submittedName>
</protein>
<dbReference type="Pfam" id="PF00534">
    <property type="entry name" value="Glycos_transf_1"/>
    <property type="match status" value="1"/>
</dbReference>
<keyword evidence="3" id="KW-0808">Transferase</keyword>
<evidence type="ECO:0000259" key="1">
    <source>
        <dbReference type="Pfam" id="PF00534"/>
    </source>
</evidence>
<dbReference type="RefSeq" id="WP_125245638.1">
    <property type="nucleotide sequence ID" value="NZ_RSED01000044.1"/>
</dbReference>
<dbReference type="SUPFAM" id="SSF53756">
    <property type="entry name" value="UDP-Glycosyltransferase/glycogen phosphorylase"/>
    <property type="match status" value="1"/>
</dbReference>
<evidence type="ECO:0000313" key="4">
    <source>
        <dbReference type="Proteomes" id="UP000269265"/>
    </source>
</evidence>
<evidence type="ECO:0000313" key="3">
    <source>
        <dbReference type="EMBL" id="RRR99907.1"/>
    </source>
</evidence>
<proteinExistence type="predicted"/>
<evidence type="ECO:0000259" key="2">
    <source>
        <dbReference type="Pfam" id="PF13439"/>
    </source>
</evidence>
<dbReference type="EMBL" id="RSED01000044">
    <property type="protein sequence ID" value="RRR99907.1"/>
    <property type="molecule type" value="Genomic_DNA"/>
</dbReference>
<dbReference type="CDD" id="cd03801">
    <property type="entry name" value="GT4_PimA-like"/>
    <property type="match status" value="1"/>
</dbReference>
<dbReference type="InterPro" id="IPR050194">
    <property type="entry name" value="Glycosyltransferase_grp1"/>
</dbReference>
<gene>
    <name evidence="3" type="ORF">EIP75_23600</name>
</gene>
<feature type="domain" description="Glycosyl transferase family 1" evidence="1">
    <location>
        <begin position="219"/>
        <end position="361"/>
    </location>
</feature>
<sequence length="393" mass="43360">MPTRPRVLLVHNAYQQRGGEDSVLESEMALLRQQGHEVALYHRSNDDIQAMSKPELLANTLWSRQTVRDIHDWAARFKPDVIHVHNTLPLVSPSVYWGAADVGVPVVQTLHNYRLACLDATFLREGRICEDCLGKVPWRGVVHGCYRGSALHSGAMASMLVMHRAIGTYRRKVTRYIALSEFGRAKLTQAGLPAERISVKPNFLEWRDQPDWSNRDGGLFVGRLSPEKGVDVLLQALARLPSPNVRVVGGGPLEGQVHHQLGPNALGFQPLPQVMALMQSAAFMVLPSLWYEGFPRTIVEAFANGTPVVASRLGAMAEVIEDGVTGLLFTPGDVPDLTAKLAWALSHPQDMLAMGRAARRRYETHYSPDVNHAQLLSIYSQAITEHHADGGSS</sequence>
<keyword evidence="4" id="KW-1185">Reference proteome</keyword>
<dbReference type="GO" id="GO:0016757">
    <property type="term" value="F:glycosyltransferase activity"/>
    <property type="evidence" value="ECO:0007669"/>
    <property type="project" value="InterPro"/>
</dbReference>
<accession>A0A3R8RZD4</accession>
<organism evidence="3 4">
    <name type="scientific">Aquabacterium soli</name>
    <dbReference type="NCBI Taxonomy" id="2493092"/>
    <lineage>
        <taxon>Bacteria</taxon>
        <taxon>Pseudomonadati</taxon>
        <taxon>Pseudomonadota</taxon>
        <taxon>Betaproteobacteria</taxon>
        <taxon>Burkholderiales</taxon>
        <taxon>Aquabacterium</taxon>
    </lineage>
</organism>
<reference evidence="3 4" key="1">
    <citation type="submission" date="2018-12" db="EMBL/GenBank/DDBJ databases">
        <title>The whole draft genome of Aquabacterium sp. SJQ9.</title>
        <authorList>
            <person name="Sun L."/>
            <person name="Gao X."/>
            <person name="Chen W."/>
            <person name="Huang K."/>
        </authorList>
    </citation>
    <scope>NUCLEOTIDE SEQUENCE [LARGE SCALE GENOMIC DNA]</scope>
    <source>
        <strain evidence="3 4">SJQ9</strain>
    </source>
</reference>
<dbReference type="PANTHER" id="PTHR45947">
    <property type="entry name" value="SULFOQUINOVOSYL TRANSFERASE SQD2"/>
    <property type="match status" value="1"/>
</dbReference>
<dbReference type="Pfam" id="PF13439">
    <property type="entry name" value="Glyco_transf_4"/>
    <property type="match status" value="1"/>
</dbReference>
<dbReference type="PANTHER" id="PTHR45947:SF13">
    <property type="entry name" value="TRANSFERASE"/>
    <property type="match status" value="1"/>
</dbReference>
<name>A0A3R8RZD4_9BURK</name>
<dbReference type="AlphaFoldDB" id="A0A3R8RZD4"/>
<dbReference type="InterPro" id="IPR001296">
    <property type="entry name" value="Glyco_trans_1"/>
</dbReference>
<dbReference type="Proteomes" id="UP000269265">
    <property type="component" value="Unassembled WGS sequence"/>
</dbReference>
<dbReference type="InterPro" id="IPR028098">
    <property type="entry name" value="Glyco_trans_4-like_N"/>
</dbReference>
<dbReference type="Gene3D" id="3.40.50.2000">
    <property type="entry name" value="Glycogen Phosphorylase B"/>
    <property type="match status" value="2"/>
</dbReference>
<comment type="caution">
    <text evidence="3">The sequence shown here is derived from an EMBL/GenBank/DDBJ whole genome shotgun (WGS) entry which is preliminary data.</text>
</comment>
<dbReference type="OrthoDB" id="484631at2"/>